<dbReference type="AlphaFoldDB" id="A0A9Q5ZFZ1"/>
<organism evidence="1 2">
    <name type="scientific">Nostoc linckia z8</name>
    <dbReference type="NCBI Taxonomy" id="1628746"/>
    <lineage>
        <taxon>Bacteria</taxon>
        <taxon>Bacillati</taxon>
        <taxon>Cyanobacteriota</taxon>
        <taxon>Cyanophyceae</taxon>
        <taxon>Nostocales</taxon>
        <taxon>Nostocaceae</taxon>
        <taxon>Nostoc</taxon>
    </lineage>
</organism>
<gene>
    <name evidence="1" type="ORF">VF08_02970</name>
</gene>
<sequence length="161" mass="18185">MPSPYSELCSVFFTELNDYFVNYFQLAPTYRYEGIAEGDRFGVITFRSLAENRDRASGRAVRGGFQFLELQMEILMTLGASNRITSEALSLSAALDLHHGIPALKQFFDSRLIYDLMTTSDITCVKRQALKPPNNWIVDITCEATANMSIFVDINGQHLIK</sequence>
<accession>A0A9Q5ZFZ1</accession>
<comment type="caution">
    <text evidence="1">The sequence shown here is derived from an EMBL/GenBank/DDBJ whole genome shotgun (WGS) entry which is preliminary data.</text>
</comment>
<reference evidence="1 2" key="1">
    <citation type="submission" date="2015-02" db="EMBL/GenBank/DDBJ databases">
        <title>Nostoc linckia genome annotation.</title>
        <authorList>
            <person name="Zhou Z."/>
        </authorList>
    </citation>
    <scope>NUCLEOTIDE SEQUENCE [LARGE SCALE GENOMIC DNA]</scope>
    <source>
        <strain evidence="2">z8</strain>
    </source>
</reference>
<evidence type="ECO:0000313" key="1">
    <source>
        <dbReference type="EMBL" id="PHK06715.1"/>
    </source>
</evidence>
<evidence type="ECO:0000313" key="2">
    <source>
        <dbReference type="Proteomes" id="UP000222310"/>
    </source>
</evidence>
<dbReference type="GeneID" id="57094413"/>
<protein>
    <submittedName>
        <fullName evidence="1">Uncharacterized protein</fullName>
    </submittedName>
</protein>
<name>A0A9Q5ZFZ1_NOSLI</name>
<dbReference type="RefSeq" id="WP_099066495.1">
    <property type="nucleotide sequence ID" value="NZ_LAHD01000005.1"/>
</dbReference>
<proteinExistence type="predicted"/>
<dbReference type="EMBL" id="LAHD01000005">
    <property type="protein sequence ID" value="PHK06715.1"/>
    <property type="molecule type" value="Genomic_DNA"/>
</dbReference>
<dbReference type="Proteomes" id="UP000222310">
    <property type="component" value="Unassembled WGS sequence"/>
</dbReference>